<protein>
    <submittedName>
        <fullName evidence="1">Uncharacterized protein</fullName>
    </submittedName>
</protein>
<evidence type="ECO:0000313" key="1">
    <source>
        <dbReference type="EMBL" id="SPF77295.1"/>
    </source>
</evidence>
<dbReference type="OrthoDB" id="7838048at2"/>
<dbReference type="Proteomes" id="UP000244911">
    <property type="component" value="Unassembled WGS sequence"/>
</dbReference>
<gene>
    <name evidence="1" type="ORF">ALP8811_02320</name>
</gene>
<proteinExistence type="predicted"/>
<sequence>MAAAFPERATLLLLGRWALNFDLDGQAQDWADQVLSWAATVEAGAPFQVVAARAIESGALYTLSSLPSPAHWGELSDLIRDAVRDLHLSTPDTPDSATRWLARVHLGDVLAAGGDDFDALKKVSRLWFDHGTPDLHQFYLFKHAIRDVMRDGQQSHIPGLTRDSWQGDLVRTITRWMQETPAPNLFSDPL</sequence>
<accession>A0A2R8AML2</accession>
<dbReference type="AlphaFoldDB" id="A0A2R8AML2"/>
<organism evidence="1 2">
    <name type="scientific">Aliiroseovarius pelagivivens</name>
    <dbReference type="NCBI Taxonomy" id="1639690"/>
    <lineage>
        <taxon>Bacteria</taxon>
        <taxon>Pseudomonadati</taxon>
        <taxon>Pseudomonadota</taxon>
        <taxon>Alphaproteobacteria</taxon>
        <taxon>Rhodobacterales</taxon>
        <taxon>Paracoccaceae</taxon>
        <taxon>Aliiroseovarius</taxon>
    </lineage>
</organism>
<evidence type="ECO:0000313" key="2">
    <source>
        <dbReference type="Proteomes" id="UP000244911"/>
    </source>
</evidence>
<keyword evidence="2" id="KW-1185">Reference proteome</keyword>
<name>A0A2R8AML2_9RHOB</name>
<dbReference type="RefSeq" id="WP_108857237.1">
    <property type="nucleotide sequence ID" value="NZ_OMOI01000001.1"/>
</dbReference>
<reference evidence="1 2" key="1">
    <citation type="submission" date="2018-03" db="EMBL/GenBank/DDBJ databases">
        <authorList>
            <person name="Keele B.F."/>
        </authorList>
    </citation>
    <scope>NUCLEOTIDE SEQUENCE [LARGE SCALE GENOMIC DNA]</scope>
    <source>
        <strain evidence="1 2">CECT 8811</strain>
    </source>
</reference>
<dbReference type="EMBL" id="OMOI01000001">
    <property type="protein sequence ID" value="SPF77295.1"/>
    <property type="molecule type" value="Genomic_DNA"/>
</dbReference>